<dbReference type="PRINTS" id="PR00080">
    <property type="entry name" value="SDRFAMILY"/>
</dbReference>
<dbReference type="PANTHER" id="PTHR24321">
    <property type="entry name" value="DEHYDROGENASES, SHORT CHAIN"/>
    <property type="match status" value="1"/>
</dbReference>
<reference evidence="4" key="1">
    <citation type="journal article" date="2020" name="Stud. Mycol.">
        <title>101 Dothideomycetes genomes: a test case for predicting lifestyles and emergence of pathogens.</title>
        <authorList>
            <person name="Haridas S."/>
            <person name="Albert R."/>
            <person name="Binder M."/>
            <person name="Bloem J."/>
            <person name="Labutti K."/>
            <person name="Salamov A."/>
            <person name="Andreopoulos B."/>
            <person name="Baker S."/>
            <person name="Barry K."/>
            <person name="Bills G."/>
            <person name="Bluhm B."/>
            <person name="Cannon C."/>
            <person name="Castanera R."/>
            <person name="Culley D."/>
            <person name="Daum C."/>
            <person name="Ezra D."/>
            <person name="Gonzalez J."/>
            <person name="Henrissat B."/>
            <person name="Kuo A."/>
            <person name="Liang C."/>
            <person name="Lipzen A."/>
            <person name="Lutzoni F."/>
            <person name="Magnuson J."/>
            <person name="Mondo S."/>
            <person name="Nolan M."/>
            <person name="Ohm R."/>
            <person name="Pangilinan J."/>
            <person name="Park H.-J."/>
            <person name="Ramirez L."/>
            <person name="Alfaro M."/>
            <person name="Sun H."/>
            <person name="Tritt A."/>
            <person name="Yoshinaga Y."/>
            <person name="Zwiers L.-H."/>
            <person name="Turgeon B."/>
            <person name="Goodwin S."/>
            <person name="Spatafora J."/>
            <person name="Crous P."/>
            <person name="Grigoriev I."/>
        </authorList>
    </citation>
    <scope>NUCLEOTIDE SEQUENCE</scope>
    <source>
        <strain evidence="4">CBS 133067</strain>
    </source>
</reference>
<dbReference type="CDD" id="cd05233">
    <property type="entry name" value="SDR_c"/>
    <property type="match status" value="1"/>
</dbReference>
<dbReference type="OrthoDB" id="1669814at2759"/>
<keyword evidence="5" id="KW-1185">Reference proteome</keyword>
<gene>
    <name evidence="4" type="ORF">NA57DRAFT_33145</name>
</gene>
<dbReference type="SUPFAM" id="SSF51735">
    <property type="entry name" value="NAD(P)-binding Rossmann-fold domains"/>
    <property type="match status" value="1"/>
</dbReference>
<dbReference type="GO" id="GO:0016491">
    <property type="term" value="F:oxidoreductase activity"/>
    <property type="evidence" value="ECO:0007669"/>
    <property type="project" value="UniProtKB-KW"/>
</dbReference>
<comment type="similarity">
    <text evidence="1">Belongs to the short-chain dehydrogenases/reductases (SDR) family.</text>
</comment>
<evidence type="ECO:0000256" key="2">
    <source>
        <dbReference type="ARBA" id="ARBA00022857"/>
    </source>
</evidence>
<dbReference type="FunFam" id="3.40.50.720:FF:000084">
    <property type="entry name" value="Short-chain dehydrogenase reductase"/>
    <property type="match status" value="1"/>
</dbReference>
<dbReference type="PRINTS" id="PR00081">
    <property type="entry name" value="GDHRDH"/>
</dbReference>
<evidence type="ECO:0000256" key="3">
    <source>
        <dbReference type="ARBA" id="ARBA00023002"/>
    </source>
</evidence>
<dbReference type="PANTHER" id="PTHR24321:SF8">
    <property type="entry name" value="ESTRADIOL 17-BETA-DEHYDROGENASE 8-RELATED"/>
    <property type="match status" value="1"/>
</dbReference>
<evidence type="ECO:0000256" key="1">
    <source>
        <dbReference type="ARBA" id="ARBA00006484"/>
    </source>
</evidence>
<comment type="caution">
    <text evidence="4">The sequence shown here is derived from an EMBL/GenBank/DDBJ whole genome shotgun (WGS) entry which is preliminary data.</text>
</comment>
<protein>
    <submittedName>
        <fullName evidence="4">BcABA4</fullName>
    </submittedName>
</protein>
<evidence type="ECO:0000313" key="4">
    <source>
        <dbReference type="EMBL" id="KAF2102796.1"/>
    </source>
</evidence>
<dbReference type="InterPro" id="IPR002347">
    <property type="entry name" value="SDR_fam"/>
</dbReference>
<dbReference type="Gene3D" id="3.40.50.720">
    <property type="entry name" value="NAD(P)-binding Rossmann-like Domain"/>
    <property type="match status" value="1"/>
</dbReference>
<dbReference type="Proteomes" id="UP000799772">
    <property type="component" value="Unassembled WGS sequence"/>
</dbReference>
<keyword evidence="2" id="KW-0521">NADP</keyword>
<organism evidence="4 5">
    <name type="scientific">Rhizodiscina lignyota</name>
    <dbReference type="NCBI Taxonomy" id="1504668"/>
    <lineage>
        <taxon>Eukaryota</taxon>
        <taxon>Fungi</taxon>
        <taxon>Dikarya</taxon>
        <taxon>Ascomycota</taxon>
        <taxon>Pezizomycotina</taxon>
        <taxon>Dothideomycetes</taxon>
        <taxon>Pleosporomycetidae</taxon>
        <taxon>Aulographales</taxon>
        <taxon>Rhizodiscinaceae</taxon>
        <taxon>Rhizodiscina</taxon>
    </lineage>
</organism>
<dbReference type="InterPro" id="IPR036291">
    <property type="entry name" value="NAD(P)-bd_dom_sf"/>
</dbReference>
<dbReference type="EMBL" id="ML978122">
    <property type="protein sequence ID" value="KAF2102796.1"/>
    <property type="molecule type" value="Genomic_DNA"/>
</dbReference>
<dbReference type="AlphaFoldDB" id="A0A9P4IR90"/>
<proteinExistence type="inferred from homology"/>
<evidence type="ECO:0000313" key="5">
    <source>
        <dbReference type="Proteomes" id="UP000799772"/>
    </source>
</evidence>
<accession>A0A9P4IR90</accession>
<dbReference type="Pfam" id="PF13561">
    <property type="entry name" value="adh_short_C2"/>
    <property type="match status" value="1"/>
</dbReference>
<dbReference type="InterPro" id="IPR020904">
    <property type="entry name" value="Sc_DH/Rdtase_CS"/>
</dbReference>
<keyword evidence="3" id="KW-0560">Oxidoreductase</keyword>
<name>A0A9P4IR90_9PEZI</name>
<dbReference type="PROSITE" id="PS00061">
    <property type="entry name" value="ADH_SHORT"/>
    <property type="match status" value="1"/>
</dbReference>
<sequence>MASLEGKVIAVTGGASGIGLATAKLLASRGAKVSLADVQEKLLDEAFTSIKATGHNEVLTAVVDVRKQESIDAWIKQTIDQFGKLDGAANLAGVFRSEEGSSVEREDEKNWEFMIGVNLTGVMHCLKAELPHISEGGSVVNAASILGIQGAKGAAAYSVSKHGVVGLTRSAAKDVGMKGIRVNAIAPGYIDTPMLRTAMSNSTNANAKEGGATTVALGRLGQAEEVAKLVAFLLSDDASFISGQTISVDGGWNC</sequence>